<organism evidence="2 3">
    <name type="scientific">Halorhabdus tiamatea SARL4B</name>
    <dbReference type="NCBI Taxonomy" id="1033806"/>
    <lineage>
        <taxon>Archaea</taxon>
        <taxon>Methanobacteriati</taxon>
        <taxon>Methanobacteriota</taxon>
        <taxon>Stenosarchaea group</taxon>
        <taxon>Halobacteria</taxon>
        <taxon>Halobacteriales</taxon>
        <taxon>Haloarculaceae</taxon>
        <taxon>Halorhabdus</taxon>
    </lineage>
</organism>
<dbReference type="Proteomes" id="UP000015381">
    <property type="component" value="Chromosome I"/>
</dbReference>
<evidence type="ECO:0000313" key="2">
    <source>
        <dbReference type="EMBL" id="ERJ05952.1"/>
    </source>
</evidence>
<dbReference type="EMBL" id="HF571520">
    <property type="protein sequence ID" value="CCQ34014.1"/>
    <property type="molecule type" value="Genomic_DNA"/>
</dbReference>
<reference evidence="2 3" key="2">
    <citation type="journal article" date="2013" name="PLoS ONE">
        <title>INDIGO - INtegrated Data Warehouse of MIcrobial GenOmes with Examples from the Red Sea Extremophiles.</title>
        <authorList>
            <person name="Alam I."/>
            <person name="Antunes A."/>
            <person name="Kamau A.A."/>
            <person name="Ba Alawi W."/>
            <person name="Kalkatawi M."/>
            <person name="Stingl U."/>
            <person name="Bajic V.B."/>
        </authorList>
    </citation>
    <scope>NUCLEOTIDE SEQUENCE [LARGE SCALE GENOMIC DNA]</scope>
    <source>
        <strain evidence="2 3">SARL4B</strain>
    </source>
</reference>
<sequence length="38" mass="4266">MGGGEDAQVLVDVTKDFGDRYAEITAYEVPESERYPEQ</sequence>
<dbReference type="KEGG" id="hti:HTIA_1895"/>
<dbReference type="EMBL" id="AFNT02000022">
    <property type="protein sequence ID" value="ERJ05952.1"/>
    <property type="molecule type" value="Genomic_DNA"/>
</dbReference>
<reference evidence="2 3" key="1">
    <citation type="journal article" date="2011" name="J. Bacteriol.">
        <title>Genome sequence of Halorhabdus tiamatea, the first archaeon isolated from a deep-sea anoxic brine lake.</title>
        <authorList>
            <person name="Antunes A."/>
            <person name="Alam I."/>
            <person name="Bajic V.B."/>
            <person name="Stingl U."/>
        </authorList>
    </citation>
    <scope>NUCLEOTIDE SEQUENCE [LARGE SCALE GENOMIC DNA]</scope>
    <source>
        <strain evidence="2 3">SARL4B</strain>
    </source>
</reference>
<dbReference type="AlphaFoldDB" id="F7PKM9"/>
<protein>
    <submittedName>
        <fullName evidence="2">Uncharacterized protein</fullName>
    </submittedName>
</protein>
<reference evidence="1 4" key="3">
    <citation type="journal article" date="2014" name="Environ. Microbiol.">
        <title>Halorhabdus tiamatea: proteogenomics and glycosidase activity measurements identify the first cultivated euryarchaeon from a deep-sea anoxic brine lake as potential polysaccharide degrader.</title>
        <authorList>
            <person name="Werner J."/>
            <person name="Ferrer M."/>
            <person name="Michel G."/>
            <person name="Mann A.J."/>
            <person name="Huang S."/>
            <person name="Juarez S."/>
            <person name="Ciordia S."/>
            <person name="Albar J.P."/>
            <person name="Alcaide M."/>
            <person name="La Cono V."/>
            <person name="Yakimov M.M."/>
            <person name="Antunes A."/>
            <person name="Taborda M."/>
            <person name="Da Costa M.S."/>
            <person name="Amann R.I."/>
            <person name="Gloeckner F.O."/>
            <person name="Golyshina O.V."/>
            <person name="Golyshin P.N."/>
            <person name="Teeling H."/>
        </authorList>
    </citation>
    <scope>NUCLEOTIDE SEQUENCE [LARGE SCALE GENOMIC DNA]</scope>
    <source>
        <strain evidence="4">SARL4B</strain>
        <strain evidence="1">Type strain: SARL4B</strain>
    </source>
</reference>
<accession>F7PKM9</accession>
<proteinExistence type="predicted"/>
<dbReference type="Proteomes" id="UP000003861">
    <property type="component" value="Unassembled WGS sequence"/>
</dbReference>
<keyword evidence="4" id="KW-1185">Reference proteome</keyword>
<gene>
    <name evidence="2" type="ORF">HLRTI_001980</name>
    <name evidence="1" type="ORF">HTIA_1895</name>
</gene>
<name>F7PKM9_9EURY</name>
<evidence type="ECO:0000313" key="4">
    <source>
        <dbReference type="Proteomes" id="UP000015381"/>
    </source>
</evidence>
<evidence type="ECO:0000313" key="1">
    <source>
        <dbReference type="EMBL" id="CCQ34014.1"/>
    </source>
</evidence>
<evidence type="ECO:0000313" key="3">
    <source>
        <dbReference type="Proteomes" id="UP000003861"/>
    </source>
</evidence>
<dbReference type="HOGENOM" id="CLU_3322872_0_0_2"/>